<protein>
    <submittedName>
        <fullName evidence="2">Uncharacterized protein</fullName>
    </submittedName>
</protein>
<evidence type="ECO:0000313" key="2">
    <source>
        <dbReference type="EMBL" id="XCM78997.1"/>
    </source>
</evidence>
<feature type="transmembrane region" description="Helical" evidence="1">
    <location>
        <begin position="28"/>
        <end position="46"/>
    </location>
</feature>
<feature type="transmembrane region" description="Helical" evidence="1">
    <location>
        <begin position="305"/>
        <end position="327"/>
    </location>
</feature>
<keyword evidence="1" id="KW-0472">Membrane</keyword>
<feature type="transmembrane region" description="Helical" evidence="1">
    <location>
        <begin position="266"/>
        <end position="285"/>
    </location>
</feature>
<dbReference type="AlphaFoldDB" id="A0AAU8JT39"/>
<dbReference type="EMBL" id="CP159872">
    <property type="protein sequence ID" value="XCM78997.1"/>
    <property type="molecule type" value="Genomic_DNA"/>
</dbReference>
<feature type="transmembrane region" description="Helical" evidence="1">
    <location>
        <begin position="142"/>
        <end position="166"/>
    </location>
</feature>
<feature type="transmembrane region" description="Helical" evidence="1">
    <location>
        <begin position="187"/>
        <end position="211"/>
    </location>
</feature>
<accession>A0AAU8JT39</accession>
<feature type="transmembrane region" description="Helical" evidence="1">
    <location>
        <begin position="66"/>
        <end position="87"/>
    </location>
</feature>
<dbReference type="RefSeq" id="WP_354639314.1">
    <property type="nucleotide sequence ID" value="NZ_CP159872.1"/>
</dbReference>
<gene>
    <name evidence="2" type="ORF">ABWK59_08670</name>
</gene>
<feature type="transmembrane region" description="Helical" evidence="1">
    <location>
        <begin position="231"/>
        <end position="254"/>
    </location>
</feature>
<feature type="transmembrane region" description="Helical" evidence="1">
    <location>
        <begin position="99"/>
        <end position="122"/>
    </location>
</feature>
<sequence>MSRRATLPVGGRVVGMDLSADRTLRPGLAALAVAATLPYLTLKLLWLCGSTVGMVDPATAEDPALWLLNLVTFGMDGVAALLALAFARPWGQRLPAGLVVLPMWVATGLLGPLLLALALTAAATLLLGGEAAPAADGFLRPWVYLLVYGGFAVQGAALAGAFGLYARGRWGGLLRARVRDLPDTATLPLQRVLVGAAAVLALPVTAAHLYWCLGGTTGLSADTVDGRGHGFTSLQGVWALAAPVAVAALAVVVFRAGPGLGLRGPLAAVWTAGGSVFGWGCWVLLAGGLRTTAPDPAKAVPPATHLLGAAEADAGLLILVVGAIALIEHASARADVESAR</sequence>
<keyword evidence="1" id="KW-0812">Transmembrane</keyword>
<keyword evidence="1" id="KW-1133">Transmembrane helix</keyword>
<organism evidence="2">
    <name type="scientific">Kitasatospora camelliae</name>
    <dbReference type="NCBI Taxonomy" id="3156397"/>
    <lineage>
        <taxon>Bacteria</taxon>
        <taxon>Bacillati</taxon>
        <taxon>Actinomycetota</taxon>
        <taxon>Actinomycetes</taxon>
        <taxon>Kitasatosporales</taxon>
        <taxon>Streptomycetaceae</taxon>
        <taxon>Kitasatospora</taxon>
    </lineage>
</organism>
<name>A0AAU8JT39_9ACTN</name>
<proteinExistence type="predicted"/>
<reference evidence="2" key="1">
    <citation type="submission" date="2024-06" db="EMBL/GenBank/DDBJ databases">
        <title>The genome sequences of Kitasatospora sp. strain HUAS MG31.</title>
        <authorList>
            <person name="Mo P."/>
        </authorList>
    </citation>
    <scope>NUCLEOTIDE SEQUENCE</scope>
    <source>
        <strain evidence="2">HUAS MG31</strain>
    </source>
</reference>
<dbReference type="KEGG" id="kcm:ABWK59_08670"/>
<evidence type="ECO:0000256" key="1">
    <source>
        <dbReference type="SAM" id="Phobius"/>
    </source>
</evidence>